<evidence type="ECO:0000256" key="8">
    <source>
        <dbReference type="SAM" id="Phobius"/>
    </source>
</evidence>
<dbReference type="Gene3D" id="1.20.1730.10">
    <property type="entry name" value="Sodium/glucose cotransporter"/>
    <property type="match status" value="1"/>
</dbReference>
<dbReference type="InterPro" id="IPR038377">
    <property type="entry name" value="Na/Glc_symporter_sf"/>
</dbReference>
<protein>
    <submittedName>
        <fullName evidence="9">Urea transporter</fullName>
    </submittedName>
</protein>
<evidence type="ECO:0000256" key="2">
    <source>
        <dbReference type="ARBA" id="ARBA00006434"/>
    </source>
</evidence>
<feature type="transmembrane region" description="Helical" evidence="8">
    <location>
        <begin position="82"/>
        <end position="102"/>
    </location>
</feature>
<feature type="transmembrane region" description="Helical" evidence="8">
    <location>
        <begin position="43"/>
        <end position="62"/>
    </location>
</feature>
<dbReference type="EMBL" id="JACYFG010000040">
    <property type="protein sequence ID" value="MBD5781279.1"/>
    <property type="molecule type" value="Genomic_DNA"/>
</dbReference>
<dbReference type="InterPro" id="IPR031155">
    <property type="entry name" value="DUR"/>
</dbReference>
<feature type="transmembrane region" description="Helical" evidence="8">
    <location>
        <begin position="123"/>
        <end position="149"/>
    </location>
</feature>
<comment type="similarity">
    <text evidence="2 7">Belongs to the sodium:solute symporter (SSF) (TC 2.A.21) family.</text>
</comment>
<feature type="transmembrane region" description="Helical" evidence="8">
    <location>
        <begin position="359"/>
        <end position="379"/>
    </location>
</feature>
<evidence type="ECO:0000256" key="1">
    <source>
        <dbReference type="ARBA" id="ARBA00004141"/>
    </source>
</evidence>
<feature type="transmembrane region" description="Helical" evidence="8">
    <location>
        <begin position="161"/>
        <end position="183"/>
    </location>
</feature>
<dbReference type="Proteomes" id="UP000622317">
    <property type="component" value="Unassembled WGS sequence"/>
</dbReference>
<gene>
    <name evidence="9" type="ORF">IEN85_17395</name>
</gene>
<keyword evidence="6 8" id="KW-0472">Membrane</keyword>
<dbReference type="PROSITE" id="PS00456">
    <property type="entry name" value="NA_SOLUT_SYMP_1"/>
    <property type="match status" value="1"/>
</dbReference>
<evidence type="ECO:0000256" key="4">
    <source>
        <dbReference type="ARBA" id="ARBA00022692"/>
    </source>
</evidence>
<dbReference type="InterPro" id="IPR018212">
    <property type="entry name" value="Na/solute_symporter_CS"/>
</dbReference>
<keyword evidence="4 8" id="KW-0812">Transmembrane</keyword>
<keyword evidence="3" id="KW-0813">Transport</keyword>
<evidence type="ECO:0000256" key="7">
    <source>
        <dbReference type="RuleBase" id="RU362091"/>
    </source>
</evidence>
<dbReference type="InterPro" id="IPR001734">
    <property type="entry name" value="Na/solute_symporter"/>
</dbReference>
<dbReference type="GO" id="GO:0015204">
    <property type="term" value="F:urea transmembrane transporter activity"/>
    <property type="evidence" value="ECO:0007669"/>
    <property type="project" value="InterPro"/>
</dbReference>
<evidence type="ECO:0000256" key="3">
    <source>
        <dbReference type="ARBA" id="ARBA00022448"/>
    </source>
</evidence>
<comment type="subcellular location">
    <subcellularLocation>
        <location evidence="1">Membrane</location>
        <topology evidence="1">Multi-pass membrane protein</topology>
    </subcellularLocation>
</comment>
<reference evidence="9" key="1">
    <citation type="submission" date="2020-09" db="EMBL/GenBank/DDBJ databases">
        <title>Pelagicoccus enzymogenes sp. nov. with an EPS production, isolated from marine sediment.</title>
        <authorList>
            <person name="Feng X."/>
        </authorList>
    </citation>
    <scope>NUCLEOTIDE SEQUENCE</scope>
    <source>
        <strain evidence="9">NFK12</strain>
    </source>
</reference>
<feature type="transmembrane region" description="Helical" evidence="8">
    <location>
        <begin position="269"/>
        <end position="291"/>
    </location>
</feature>
<feature type="transmembrane region" description="Helical" evidence="8">
    <location>
        <begin position="441"/>
        <end position="460"/>
    </location>
</feature>
<dbReference type="PROSITE" id="PS50283">
    <property type="entry name" value="NA_SOLUT_SYMP_3"/>
    <property type="match status" value="1"/>
</dbReference>
<dbReference type="RefSeq" id="WP_191618378.1">
    <property type="nucleotide sequence ID" value="NZ_JACYFG010000040.1"/>
</dbReference>
<keyword evidence="10" id="KW-1185">Reference proteome</keyword>
<feature type="transmembrane region" description="Helical" evidence="8">
    <location>
        <begin position="190"/>
        <end position="208"/>
    </location>
</feature>
<evidence type="ECO:0000256" key="6">
    <source>
        <dbReference type="ARBA" id="ARBA00023136"/>
    </source>
</evidence>
<sequence length="475" mass="51329">MNQEDTILAPNVGWILLIAFGVLWVGLGLYWGRKSKSLDGFMLAGRNVGIAFGSATAMATWVTSNTIMVVPQFGLKMGVWGLLAFTTASFGLFLFAPMASRIRNLMPRGFTSGDFIRLRYGKVAWSVFLGISLFYSMAWLVSMAMAGGIVLEALAGINYKYGMSMILLVCVLYTLVGGLYAVIGTDFIQSVIILVGIIAVAVAALSRIDLGPAYETSVRTQPALFNALLPVALLSLFNNMFFGFGEVFHNNVWWSRAFAIRKKVVAKAFSLAGLLWLPIPLAVGFSALFSNSLGINITDIDMTGPLIAGELLGSAGAVVLFVVIFCSLGSSIDSLLAATSDLLAEDVYKKMFNPEVSDARLRTISTMIIVGLGLVVWLICLPRVGNLMSVLFFAGPFVGSAVWPVVTGLYWSRSNEIGAVLAMVLGSAVGLYAYFEYGWYTASLIATIVSMLITFGAIAFSKTRFQWSKLNEEEL</sequence>
<proteinExistence type="inferred from homology"/>
<feature type="transmembrane region" description="Helical" evidence="8">
    <location>
        <begin position="12"/>
        <end position="31"/>
    </location>
</feature>
<dbReference type="PANTHER" id="PTHR46154:SF4">
    <property type="entry name" value="UREA ACTIVE TRANSPORTER"/>
    <property type="match status" value="1"/>
</dbReference>
<feature type="transmembrane region" description="Helical" evidence="8">
    <location>
        <begin position="391"/>
        <end position="410"/>
    </location>
</feature>
<dbReference type="GO" id="GO:0016020">
    <property type="term" value="C:membrane"/>
    <property type="evidence" value="ECO:0007669"/>
    <property type="project" value="UniProtKB-SubCell"/>
</dbReference>
<accession>A0A927FBC3</accession>
<feature type="transmembrane region" description="Helical" evidence="8">
    <location>
        <begin position="417"/>
        <end position="435"/>
    </location>
</feature>
<evidence type="ECO:0000256" key="5">
    <source>
        <dbReference type="ARBA" id="ARBA00022989"/>
    </source>
</evidence>
<organism evidence="9 10">
    <name type="scientific">Pelagicoccus enzymogenes</name>
    <dbReference type="NCBI Taxonomy" id="2773457"/>
    <lineage>
        <taxon>Bacteria</taxon>
        <taxon>Pseudomonadati</taxon>
        <taxon>Verrucomicrobiota</taxon>
        <taxon>Opitutia</taxon>
        <taxon>Puniceicoccales</taxon>
        <taxon>Pelagicoccaceae</taxon>
        <taxon>Pelagicoccus</taxon>
    </lineage>
</organism>
<comment type="caution">
    <text evidence="9">The sequence shown here is derived from an EMBL/GenBank/DDBJ whole genome shotgun (WGS) entry which is preliminary data.</text>
</comment>
<evidence type="ECO:0000313" key="9">
    <source>
        <dbReference type="EMBL" id="MBD5781279.1"/>
    </source>
</evidence>
<dbReference type="PROSITE" id="PS00457">
    <property type="entry name" value="NA_SOLUT_SYMP_2"/>
    <property type="match status" value="1"/>
</dbReference>
<feature type="transmembrane region" description="Helical" evidence="8">
    <location>
        <begin position="311"/>
        <end position="338"/>
    </location>
</feature>
<dbReference type="PANTHER" id="PTHR46154">
    <property type="match status" value="1"/>
</dbReference>
<dbReference type="Pfam" id="PF00474">
    <property type="entry name" value="SSF"/>
    <property type="match status" value="1"/>
</dbReference>
<name>A0A927FBC3_9BACT</name>
<dbReference type="AlphaFoldDB" id="A0A927FBC3"/>
<keyword evidence="5 8" id="KW-1133">Transmembrane helix</keyword>
<evidence type="ECO:0000313" key="10">
    <source>
        <dbReference type="Proteomes" id="UP000622317"/>
    </source>
</evidence>
<feature type="transmembrane region" description="Helical" evidence="8">
    <location>
        <begin position="228"/>
        <end position="248"/>
    </location>
</feature>